<evidence type="ECO:0000256" key="1">
    <source>
        <dbReference type="SAM" id="Phobius"/>
    </source>
</evidence>
<keyword evidence="1" id="KW-0812">Transmembrane</keyword>
<name>A0A915I7X4_ROMCU</name>
<proteinExistence type="predicted"/>
<sequence>SGATFNHHVPQSLIVFIVITVLSHALIDNLQYFILFNEDPHKNNDIDEMIGEMEKNSQFHVLCGDEPSIRIGGYPSKFLDPYPIRVH</sequence>
<evidence type="ECO:0000313" key="2">
    <source>
        <dbReference type="Proteomes" id="UP000887565"/>
    </source>
</evidence>
<keyword evidence="2" id="KW-1185">Reference proteome</keyword>
<feature type="transmembrane region" description="Helical" evidence="1">
    <location>
        <begin position="12"/>
        <end position="35"/>
    </location>
</feature>
<dbReference type="WBParaSite" id="nRc.2.0.1.t10260-RA">
    <property type="protein sequence ID" value="nRc.2.0.1.t10260-RA"/>
    <property type="gene ID" value="nRc.2.0.1.g10260"/>
</dbReference>
<protein>
    <submittedName>
        <fullName evidence="3">Uncharacterized protein</fullName>
    </submittedName>
</protein>
<evidence type="ECO:0000313" key="3">
    <source>
        <dbReference type="WBParaSite" id="nRc.2.0.1.t10260-RA"/>
    </source>
</evidence>
<accession>A0A915I7X4</accession>
<dbReference type="AlphaFoldDB" id="A0A915I7X4"/>
<keyword evidence="1" id="KW-1133">Transmembrane helix</keyword>
<organism evidence="2 3">
    <name type="scientific">Romanomermis culicivorax</name>
    <name type="common">Nematode worm</name>
    <dbReference type="NCBI Taxonomy" id="13658"/>
    <lineage>
        <taxon>Eukaryota</taxon>
        <taxon>Metazoa</taxon>
        <taxon>Ecdysozoa</taxon>
        <taxon>Nematoda</taxon>
        <taxon>Enoplea</taxon>
        <taxon>Dorylaimia</taxon>
        <taxon>Mermithida</taxon>
        <taxon>Mermithoidea</taxon>
        <taxon>Mermithidae</taxon>
        <taxon>Romanomermis</taxon>
    </lineage>
</organism>
<reference evidence="3" key="1">
    <citation type="submission" date="2022-11" db="UniProtKB">
        <authorList>
            <consortium name="WormBaseParasite"/>
        </authorList>
    </citation>
    <scope>IDENTIFICATION</scope>
</reference>
<dbReference type="Proteomes" id="UP000887565">
    <property type="component" value="Unplaced"/>
</dbReference>
<keyword evidence="1" id="KW-0472">Membrane</keyword>